<feature type="compositionally biased region" description="Basic and acidic residues" evidence="1">
    <location>
        <begin position="21"/>
        <end position="37"/>
    </location>
</feature>
<feature type="region of interest" description="Disordered" evidence="1">
    <location>
        <begin position="510"/>
        <end position="560"/>
    </location>
</feature>
<evidence type="ECO:0000259" key="2">
    <source>
        <dbReference type="Pfam" id="PF04471"/>
    </source>
</evidence>
<reference evidence="3 4" key="1">
    <citation type="submission" date="2020-07" db="EMBL/GenBank/DDBJ databases">
        <title>Sequencing the genomes of 1000 actinobacteria strains.</title>
        <authorList>
            <person name="Klenk H.-P."/>
        </authorList>
    </citation>
    <scope>NUCLEOTIDE SEQUENCE [LARGE SCALE GENOMIC DNA]</scope>
    <source>
        <strain evidence="3 4">DSM 18448</strain>
    </source>
</reference>
<dbReference type="Pfam" id="PF04471">
    <property type="entry name" value="Mrr_cat"/>
    <property type="match status" value="1"/>
</dbReference>
<organism evidence="3 4">
    <name type="scientific">Actinopolymorpha rutila</name>
    <dbReference type="NCBI Taxonomy" id="446787"/>
    <lineage>
        <taxon>Bacteria</taxon>
        <taxon>Bacillati</taxon>
        <taxon>Actinomycetota</taxon>
        <taxon>Actinomycetes</taxon>
        <taxon>Propionibacteriales</taxon>
        <taxon>Actinopolymorphaceae</taxon>
        <taxon>Actinopolymorpha</taxon>
    </lineage>
</organism>
<protein>
    <submittedName>
        <fullName evidence="3">Restriction system protein</fullName>
    </submittedName>
</protein>
<feature type="compositionally biased region" description="Basic residues" evidence="1">
    <location>
        <begin position="536"/>
        <end position="549"/>
    </location>
</feature>
<dbReference type="GO" id="GO:0009307">
    <property type="term" value="P:DNA restriction-modification system"/>
    <property type="evidence" value="ECO:0007669"/>
    <property type="project" value="InterPro"/>
</dbReference>
<evidence type="ECO:0000313" key="4">
    <source>
        <dbReference type="Proteomes" id="UP000579605"/>
    </source>
</evidence>
<feature type="compositionally biased region" description="Basic residues" evidence="1">
    <location>
        <begin position="1"/>
        <end position="20"/>
    </location>
</feature>
<proteinExistence type="predicted"/>
<dbReference type="Proteomes" id="UP000579605">
    <property type="component" value="Unassembled WGS sequence"/>
</dbReference>
<evidence type="ECO:0000256" key="1">
    <source>
        <dbReference type="SAM" id="MobiDB-lite"/>
    </source>
</evidence>
<dbReference type="GO" id="GO:0004519">
    <property type="term" value="F:endonuclease activity"/>
    <property type="evidence" value="ECO:0007669"/>
    <property type="project" value="InterPro"/>
</dbReference>
<dbReference type="Gene3D" id="3.40.1350.10">
    <property type="match status" value="1"/>
</dbReference>
<name>A0A852ZGR7_9ACTN</name>
<feature type="domain" description="Restriction endonuclease type IV Mrr" evidence="2">
    <location>
        <begin position="387"/>
        <end position="494"/>
    </location>
</feature>
<dbReference type="GO" id="GO:0003677">
    <property type="term" value="F:DNA binding"/>
    <property type="evidence" value="ECO:0007669"/>
    <property type="project" value="InterPro"/>
</dbReference>
<dbReference type="RefSeq" id="WP_179789056.1">
    <property type="nucleotide sequence ID" value="NZ_BAAARR010000001.1"/>
</dbReference>
<accession>A0A852ZGR7</accession>
<dbReference type="InterPro" id="IPR007560">
    <property type="entry name" value="Restrct_endonuc_IV_Mrr"/>
</dbReference>
<feature type="region of interest" description="Disordered" evidence="1">
    <location>
        <begin position="1"/>
        <end position="37"/>
    </location>
</feature>
<keyword evidence="4" id="KW-1185">Reference proteome</keyword>
<comment type="caution">
    <text evidence="3">The sequence shown here is derived from an EMBL/GenBank/DDBJ whole genome shotgun (WGS) entry which is preliminary data.</text>
</comment>
<feature type="compositionally biased region" description="Low complexity" evidence="1">
    <location>
        <begin position="510"/>
        <end position="526"/>
    </location>
</feature>
<sequence>MPRQRPQLRRPGNRRTRRAASARERLRAELDEQRMREDAAVRTEGVEQRVQKLRFVLRATMPRTVEPLNFEAQKERVPFLDLGDDAVPSPVPTWADFAPRTGRLRRLLTREAHRQAAQATAEQAYTNALERYRGQEAARLARIEERSKAHHDASGPDRRRVLAHNAGVDRFRDRVLTGDPEAVSDYYTRIFAPFASRPAGFPRGHRFGYVPESRLLLVEWRLPGVGVVPREREYRYNPSTKSVGVHRWRPISEVRKVYRSVCAQLAIRTVHVALSADPDGLVQTVVFNGVVAPDSDGDRDAGQAKEKAADPKEPVCLISLSASRRQFARLALEDLDDPLGEIRGRFDARVSTMPDEFAAISPVLPYELADPHLVVPASGKGPNLLATPPEEFDRLMERLLERMGYQLTPLPQGSGSYLATRTTGGRTERAVVHVRRRSGTLDTAEVRALGSAVRRRHATEGLLLTTAGLEPQAYDYAHGRPLRLYAGRSLLALCRCHGLPARMDLPAAAATTGPATNGTANPTAGSNGAGPGSSHPTRRLGHRPTRHARPSPTSGPAGPS</sequence>
<dbReference type="AlphaFoldDB" id="A0A852ZGR7"/>
<dbReference type="InterPro" id="IPR011856">
    <property type="entry name" value="tRNA_endonuc-like_dom_sf"/>
</dbReference>
<dbReference type="EMBL" id="JACBZH010000001">
    <property type="protein sequence ID" value="NYH91483.1"/>
    <property type="molecule type" value="Genomic_DNA"/>
</dbReference>
<gene>
    <name evidence="3" type="ORF">F4554_004121</name>
</gene>
<evidence type="ECO:0000313" key="3">
    <source>
        <dbReference type="EMBL" id="NYH91483.1"/>
    </source>
</evidence>